<dbReference type="EMBL" id="JPKZ01003146">
    <property type="protein sequence ID" value="KHN73179.1"/>
    <property type="molecule type" value="Genomic_DNA"/>
</dbReference>
<dbReference type="InterPro" id="IPR038050">
    <property type="entry name" value="Neuro_actylchol_rec"/>
</dbReference>
<feature type="region of interest" description="Disordered" evidence="1">
    <location>
        <begin position="75"/>
        <end position="104"/>
    </location>
</feature>
<dbReference type="Gene3D" id="1.20.58.390">
    <property type="entry name" value="Neurotransmitter-gated ion-channel transmembrane domain"/>
    <property type="match status" value="2"/>
</dbReference>
<dbReference type="GO" id="GO:0016020">
    <property type="term" value="C:membrane"/>
    <property type="evidence" value="ECO:0007669"/>
    <property type="project" value="InterPro"/>
</dbReference>
<feature type="compositionally biased region" description="Low complexity" evidence="1">
    <location>
        <begin position="88"/>
        <end position="99"/>
    </location>
</feature>
<evidence type="ECO:0000313" key="5">
    <source>
        <dbReference type="Proteomes" id="UP000031036"/>
    </source>
</evidence>
<dbReference type="InterPro" id="IPR006029">
    <property type="entry name" value="Neurotrans-gated_channel_TM"/>
</dbReference>
<accession>A0A0B2UV84</accession>
<feature type="transmembrane region" description="Helical" evidence="2">
    <location>
        <begin position="224"/>
        <end position="242"/>
    </location>
</feature>
<keyword evidence="4" id="KW-0675">Receptor</keyword>
<keyword evidence="2" id="KW-1133">Transmembrane helix</keyword>
<dbReference type="OrthoDB" id="5864977at2759"/>
<reference evidence="4 5" key="1">
    <citation type="submission" date="2014-11" db="EMBL/GenBank/DDBJ databases">
        <title>Genetic blueprint of the zoonotic pathogen Toxocara canis.</title>
        <authorList>
            <person name="Zhu X.-Q."/>
            <person name="Korhonen P.K."/>
            <person name="Cai H."/>
            <person name="Young N.D."/>
            <person name="Nejsum P."/>
            <person name="von Samson-Himmelstjerna G."/>
            <person name="Boag P.R."/>
            <person name="Tan P."/>
            <person name="Li Q."/>
            <person name="Min J."/>
            <person name="Yang Y."/>
            <person name="Wang X."/>
            <person name="Fang X."/>
            <person name="Hall R.S."/>
            <person name="Hofmann A."/>
            <person name="Sternberg P.W."/>
            <person name="Jex A.R."/>
            <person name="Gasser R.B."/>
        </authorList>
    </citation>
    <scope>NUCLEOTIDE SEQUENCE [LARGE SCALE GENOMIC DNA]</scope>
    <source>
        <strain evidence="4">PN_DK_2014</strain>
    </source>
</reference>
<organism evidence="4 5">
    <name type="scientific">Toxocara canis</name>
    <name type="common">Canine roundworm</name>
    <dbReference type="NCBI Taxonomy" id="6265"/>
    <lineage>
        <taxon>Eukaryota</taxon>
        <taxon>Metazoa</taxon>
        <taxon>Ecdysozoa</taxon>
        <taxon>Nematoda</taxon>
        <taxon>Chromadorea</taxon>
        <taxon>Rhabditida</taxon>
        <taxon>Spirurina</taxon>
        <taxon>Ascaridomorpha</taxon>
        <taxon>Ascaridoidea</taxon>
        <taxon>Toxocaridae</taxon>
        <taxon>Toxocara</taxon>
    </lineage>
</organism>
<sequence>MVADVTPPTSESVPVIAAFFSVSMLILGCSVMITVLIINLHFRTPRTHKMSDWMRSVFLEWMPWLLVMARPGQRFERPEKRRKSTTIPSASSPSSSAASRLADQNPKVDSIVSVLRGASITSIKTPSELQNGHLPKVQLEQSNTSVNKLPRCMMPLLPPHSVELSKADVVLSELMHEVYFVRIENTMREVSDFLKILRQRMEEDDEEEEENYDWHFVAMVVDRFCLFLFSGAILFASSFILINTPHVLKNNSILSQ</sequence>
<protein>
    <submittedName>
        <fullName evidence="4">Acetylcholine receptor subunit alpha-type acr-16</fullName>
    </submittedName>
</protein>
<proteinExistence type="predicted"/>
<evidence type="ECO:0000259" key="3">
    <source>
        <dbReference type="Pfam" id="PF02932"/>
    </source>
</evidence>
<feature type="domain" description="Neurotransmitter-gated ion-channel transmembrane" evidence="3">
    <location>
        <begin position="2"/>
        <end position="239"/>
    </location>
</feature>
<dbReference type="SUPFAM" id="SSF90112">
    <property type="entry name" value="Neurotransmitter-gated ion-channel transmembrane pore"/>
    <property type="match status" value="1"/>
</dbReference>
<feature type="transmembrane region" description="Helical" evidence="2">
    <location>
        <begin position="15"/>
        <end position="40"/>
    </location>
</feature>
<evidence type="ECO:0000256" key="2">
    <source>
        <dbReference type="SAM" id="Phobius"/>
    </source>
</evidence>
<comment type="caution">
    <text evidence="4">The sequence shown here is derived from an EMBL/GenBank/DDBJ whole genome shotgun (WGS) entry which is preliminary data.</text>
</comment>
<gene>
    <name evidence="4" type="primary">acr-16</name>
    <name evidence="4" type="ORF">Tcan_15181</name>
</gene>
<dbReference type="AlphaFoldDB" id="A0A0B2UV84"/>
<keyword evidence="5" id="KW-1185">Reference proteome</keyword>
<evidence type="ECO:0000313" key="4">
    <source>
        <dbReference type="EMBL" id="KHN73179.1"/>
    </source>
</evidence>
<dbReference type="Pfam" id="PF02932">
    <property type="entry name" value="Neur_chan_memb"/>
    <property type="match status" value="1"/>
</dbReference>
<dbReference type="Proteomes" id="UP000031036">
    <property type="component" value="Unassembled WGS sequence"/>
</dbReference>
<name>A0A0B2UV84_TOXCA</name>
<dbReference type="OMA" id="LYESHEP"/>
<dbReference type="GO" id="GO:0006811">
    <property type="term" value="P:monoatomic ion transport"/>
    <property type="evidence" value="ECO:0007669"/>
    <property type="project" value="InterPro"/>
</dbReference>
<keyword evidence="2" id="KW-0472">Membrane</keyword>
<dbReference type="STRING" id="6265.A0A0B2UV84"/>
<evidence type="ECO:0000256" key="1">
    <source>
        <dbReference type="SAM" id="MobiDB-lite"/>
    </source>
</evidence>
<keyword evidence="2" id="KW-0812">Transmembrane</keyword>
<dbReference type="InterPro" id="IPR036719">
    <property type="entry name" value="Neuro-gated_channel_TM_sf"/>
</dbReference>